<name>F8F8L3_PAEMK</name>
<evidence type="ECO:0000256" key="1">
    <source>
        <dbReference type="SAM" id="Phobius"/>
    </source>
</evidence>
<dbReference type="HOGENOM" id="CLU_057068_3_1_9"/>
<evidence type="ECO:0000313" key="4">
    <source>
        <dbReference type="Proteomes" id="UP000006620"/>
    </source>
</evidence>
<organism evidence="3 4">
    <name type="scientific">Paenibacillus mucilaginosus (strain KNP414)</name>
    <dbReference type="NCBI Taxonomy" id="1036673"/>
    <lineage>
        <taxon>Bacteria</taxon>
        <taxon>Bacillati</taxon>
        <taxon>Bacillota</taxon>
        <taxon>Bacilli</taxon>
        <taxon>Bacillales</taxon>
        <taxon>Paenibacillaceae</taxon>
        <taxon>Paenibacillus</taxon>
    </lineage>
</organism>
<gene>
    <name evidence="3" type="ordered locus">KNP414_03043</name>
</gene>
<dbReference type="Pfam" id="PF16976">
    <property type="entry name" value="RcpC"/>
    <property type="match status" value="1"/>
</dbReference>
<feature type="transmembrane region" description="Helical" evidence="1">
    <location>
        <begin position="6"/>
        <end position="25"/>
    </location>
</feature>
<dbReference type="EMBL" id="CP002869">
    <property type="protein sequence ID" value="AEI41601.1"/>
    <property type="molecule type" value="Genomic_DNA"/>
</dbReference>
<dbReference type="CDD" id="cd11614">
    <property type="entry name" value="SAF_CpaB_FlgA_like"/>
    <property type="match status" value="1"/>
</dbReference>
<dbReference type="InterPro" id="IPR017592">
    <property type="entry name" value="Pilus_assmbl_Flp-typ_CpaB"/>
</dbReference>
<reference evidence="4" key="1">
    <citation type="submission" date="2011-06" db="EMBL/GenBank/DDBJ databases">
        <title>Complete genome sequence of Paenibacillus mucilaginosus KNP414.</title>
        <authorList>
            <person name="Wang J."/>
            <person name="Hu S."/>
            <person name="Hu X."/>
            <person name="Zhang B."/>
            <person name="Dong D."/>
            <person name="Zhang S."/>
            <person name="Zhao K."/>
            <person name="Wu D."/>
        </authorList>
    </citation>
    <scope>NUCLEOTIDE SEQUENCE [LARGE SCALE GENOMIC DNA]</scope>
    <source>
        <strain evidence="4">KNP414</strain>
    </source>
</reference>
<dbReference type="SMART" id="SM00858">
    <property type="entry name" value="SAF"/>
    <property type="match status" value="1"/>
</dbReference>
<evidence type="ECO:0000313" key="3">
    <source>
        <dbReference type="EMBL" id="AEI41601.1"/>
    </source>
</evidence>
<sequence length="223" mass="23681">MRSKLIMAAALVMGLCTTFLFFNYMKKFDTAAAVQASMVEVVAVKAAVKKNQVLDASQLELVQVPELGLHPQAVRMLAEAEGKLAGGELAAGEVLLAHHLTGGRVESLFVSRKVQEGFRGVSVGVNFVQSVSNLIEPEDMVDVVFTPADKGTGPVASITLLENVRVLAVGRRMVEADKDTPYAEYSAVTLEVKAADTVKLVQADELGTVSLVLRGRAVQAGSP</sequence>
<keyword evidence="1" id="KW-0812">Transmembrane</keyword>
<keyword evidence="1" id="KW-0472">Membrane</keyword>
<dbReference type="InterPro" id="IPR031571">
    <property type="entry name" value="RcpC_dom"/>
</dbReference>
<dbReference type="InterPro" id="IPR013974">
    <property type="entry name" value="SAF"/>
</dbReference>
<dbReference type="PATRIC" id="fig|1036673.3.peg.2791"/>
<reference evidence="3 4" key="2">
    <citation type="journal article" date="2013" name="Genome Announc.">
        <title>Genome Sequence of Growth-Improving Paenibacillus mucilaginosus Strain KNP414.</title>
        <authorList>
            <person name="Lu J.J."/>
            <person name="Wang J.F."/>
            <person name="Hu X.F."/>
        </authorList>
    </citation>
    <scope>NUCLEOTIDE SEQUENCE [LARGE SCALE GENOMIC DNA]</scope>
    <source>
        <strain evidence="3 4">KNP414</strain>
    </source>
</reference>
<evidence type="ECO:0000259" key="2">
    <source>
        <dbReference type="SMART" id="SM00858"/>
    </source>
</evidence>
<dbReference type="KEGG" id="pms:KNP414_03043"/>
<accession>F8F8L3</accession>
<dbReference type="Proteomes" id="UP000006620">
    <property type="component" value="Chromosome"/>
</dbReference>
<keyword evidence="1" id="KW-1133">Transmembrane helix</keyword>
<feature type="domain" description="SAF" evidence="2">
    <location>
        <begin position="39"/>
        <end position="101"/>
    </location>
</feature>
<dbReference type="NCBIfam" id="TIGR03177">
    <property type="entry name" value="pilus_cpaB"/>
    <property type="match status" value="1"/>
</dbReference>
<dbReference type="Pfam" id="PF08666">
    <property type="entry name" value="SAF"/>
    <property type="match status" value="1"/>
</dbReference>
<dbReference type="AlphaFoldDB" id="F8F8L3"/>
<dbReference type="RefSeq" id="WP_013916760.1">
    <property type="nucleotide sequence ID" value="NC_015690.1"/>
</dbReference>
<protein>
    <recommendedName>
        <fullName evidence="2">SAF domain-containing protein</fullName>
    </recommendedName>
</protein>
<proteinExistence type="predicted"/>